<evidence type="ECO:0008006" key="2">
    <source>
        <dbReference type="Google" id="ProtNLM"/>
    </source>
</evidence>
<sequence>VLLTFVSVTGKAFDKTIRLSQDLAQLGFGTARNAAVQLGKALEDPRIGLSALRRVGVSFTVQLREQIIELTELGRRAEAVTLILANLETQVGGVGQAAAQGLAGQLDLLGDNFTRLFEILAKDSGIIESLAEAFTELNISFGKALKNKTVEDLKEAIALQEKLRGDAEKARKESRGFDLMFQLGGTTAPSAGPIFDPDRLRSLREQLADLLTQKDELDEGIIFGEGAAEATAARFRLDDLTLSLKKVTDATLPGAKAFRDYQLRLKIIKEIFEDTNPAIKALIPTQERYNELVKGITIAYQNAASSTRFLSKAQLALNRQVAQANRILKRMIETRNRAFTTTEQQIESMLREAQALLVSGKER</sequence>
<name>A0A0F8WZ15_9ZZZZ</name>
<feature type="non-terminal residue" evidence="1">
    <location>
        <position position="1"/>
    </location>
</feature>
<organism evidence="1">
    <name type="scientific">marine sediment metagenome</name>
    <dbReference type="NCBI Taxonomy" id="412755"/>
    <lineage>
        <taxon>unclassified sequences</taxon>
        <taxon>metagenomes</taxon>
        <taxon>ecological metagenomes</taxon>
    </lineage>
</organism>
<evidence type="ECO:0000313" key="1">
    <source>
        <dbReference type="EMBL" id="KKK61888.1"/>
    </source>
</evidence>
<accession>A0A0F8WZ15</accession>
<gene>
    <name evidence="1" type="ORF">LCGC14_3009830</name>
</gene>
<reference evidence="1" key="1">
    <citation type="journal article" date="2015" name="Nature">
        <title>Complex archaea that bridge the gap between prokaryotes and eukaryotes.</title>
        <authorList>
            <person name="Spang A."/>
            <person name="Saw J.H."/>
            <person name="Jorgensen S.L."/>
            <person name="Zaremba-Niedzwiedzka K."/>
            <person name="Martijn J."/>
            <person name="Lind A.E."/>
            <person name="van Eijk R."/>
            <person name="Schleper C."/>
            <person name="Guy L."/>
            <person name="Ettema T.J."/>
        </authorList>
    </citation>
    <scope>NUCLEOTIDE SEQUENCE</scope>
</reference>
<dbReference type="EMBL" id="LAZR01062268">
    <property type="protein sequence ID" value="KKK61888.1"/>
    <property type="molecule type" value="Genomic_DNA"/>
</dbReference>
<proteinExistence type="predicted"/>
<dbReference type="AlphaFoldDB" id="A0A0F8WZ15"/>
<feature type="non-terminal residue" evidence="1">
    <location>
        <position position="363"/>
    </location>
</feature>
<comment type="caution">
    <text evidence="1">The sequence shown here is derived from an EMBL/GenBank/DDBJ whole genome shotgun (WGS) entry which is preliminary data.</text>
</comment>
<protein>
    <recommendedName>
        <fullName evidence="2">Bacteriophage tail tape measure N-terminal domain-containing protein</fullName>
    </recommendedName>
</protein>